<keyword evidence="3" id="KW-0285">Flavoprotein</keyword>
<dbReference type="GO" id="GO:0004657">
    <property type="term" value="F:proline dehydrogenase activity"/>
    <property type="evidence" value="ECO:0007669"/>
    <property type="project" value="UniProtKB-EC"/>
</dbReference>
<reference evidence="11 12" key="1">
    <citation type="submission" date="2019-03" db="EMBL/GenBank/DDBJ databases">
        <title>Genomic Encyclopedia of Type Strains, Phase IV (KMG-IV): sequencing the most valuable type-strain genomes for metagenomic binning, comparative biology and taxonomic classification.</title>
        <authorList>
            <person name="Goeker M."/>
        </authorList>
    </citation>
    <scope>NUCLEOTIDE SEQUENCE [LARGE SCALE GENOMIC DNA]</scope>
    <source>
        <strain evidence="11 12">DSM 19377</strain>
    </source>
</reference>
<dbReference type="PANTHER" id="PTHR13914">
    <property type="entry name" value="PROLINE OXIDASE"/>
    <property type="match status" value="1"/>
</dbReference>
<evidence type="ECO:0000256" key="4">
    <source>
        <dbReference type="ARBA" id="ARBA00022741"/>
    </source>
</evidence>
<keyword evidence="7" id="KW-0642">Proline metabolism</keyword>
<evidence type="ECO:0000256" key="5">
    <source>
        <dbReference type="ARBA" id="ARBA00022827"/>
    </source>
</evidence>
<dbReference type="EC" id="1.5.5.2" evidence="2"/>
<evidence type="ECO:0000256" key="3">
    <source>
        <dbReference type="ARBA" id="ARBA00022630"/>
    </source>
</evidence>
<evidence type="ECO:0000256" key="7">
    <source>
        <dbReference type="ARBA" id="ARBA00023062"/>
    </source>
</evidence>
<comment type="cofactor">
    <cofactor evidence="9">
        <name>FAD</name>
        <dbReference type="ChEBI" id="CHEBI:57692"/>
    </cofactor>
    <text evidence="9">Binds 1 FAD per subunit.</text>
</comment>
<dbReference type="UniPathway" id="UPA00261">
    <property type="reaction ID" value="UER00373"/>
</dbReference>
<evidence type="ECO:0000256" key="6">
    <source>
        <dbReference type="ARBA" id="ARBA00023002"/>
    </source>
</evidence>
<dbReference type="InterPro" id="IPR002872">
    <property type="entry name" value="Proline_DH_dom"/>
</dbReference>
<feature type="binding site" evidence="9">
    <location>
        <position position="169"/>
    </location>
    <ligand>
        <name>FAD</name>
        <dbReference type="ChEBI" id="CHEBI:57692"/>
    </ligand>
</feature>
<dbReference type="SUPFAM" id="SSF51730">
    <property type="entry name" value="FAD-linked oxidoreductase"/>
    <property type="match status" value="1"/>
</dbReference>
<feature type="binding site" evidence="9">
    <location>
        <begin position="232"/>
        <end position="233"/>
    </location>
    <ligand>
        <name>FAD</name>
        <dbReference type="ChEBI" id="CHEBI:57692"/>
    </ligand>
</feature>
<protein>
    <recommendedName>
        <fullName evidence="2">proline dehydrogenase</fullName>
        <ecNumber evidence="2">1.5.5.2</ecNumber>
    </recommendedName>
</protein>
<dbReference type="RefSeq" id="WP_132747240.1">
    <property type="nucleotide sequence ID" value="NZ_SLXK01000029.1"/>
</dbReference>
<dbReference type="GO" id="GO:0010133">
    <property type="term" value="P:L-proline catabolic process to L-glutamate"/>
    <property type="evidence" value="ECO:0007669"/>
    <property type="project" value="UniProtKB-UniPathway"/>
</dbReference>
<evidence type="ECO:0000259" key="10">
    <source>
        <dbReference type="Pfam" id="PF01619"/>
    </source>
</evidence>
<dbReference type="Gene3D" id="3.20.20.220">
    <property type="match status" value="1"/>
</dbReference>
<comment type="caution">
    <text evidence="11">The sequence shown here is derived from an EMBL/GenBank/DDBJ whole genome shotgun (WGS) entry which is preliminary data.</text>
</comment>
<proteinExistence type="predicted"/>
<evidence type="ECO:0000313" key="11">
    <source>
        <dbReference type="EMBL" id="TCP23724.1"/>
    </source>
</evidence>
<keyword evidence="6" id="KW-0560">Oxidoreductase</keyword>
<evidence type="ECO:0000256" key="8">
    <source>
        <dbReference type="ARBA" id="ARBA00048779"/>
    </source>
</evidence>
<dbReference type="InterPro" id="IPR029041">
    <property type="entry name" value="FAD-linked_oxidoreductase-like"/>
</dbReference>
<keyword evidence="12" id="KW-1185">Reference proteome</keyword>
<feature type="domain" description="Proline dehydrogenase" evidence="10">
    <location>
        <begin position="54"/>
        <end position="293"/>
    </location>
</feature>
<keyword evidence="4 9" id="KW-0547">Nucleotide-binding</keyword>
<dbReference type="GO" id="GO:0000166">
    <property type="term" value="F:nucleotide binding"/>
    <property type="evidence" value="ECO:0007669"/>
    <property type="project" value="UniProtKB-KW"/>
</dbReference>
<dbReference type="InterPro" id="IPR008219">
    <property type="entry name" value="PRODH_bac_arc"/>
</dbReference>
<name>A0A4R2NQQ1_9BACL</name>
<dbReference type="AlphaFoldDB" id="A0A4R2NQQ1"/>
<feature type="binding site" evidence="9">
    <location>
        <position position="141"/>
    </location>
    <ligand>
        <name>FAD</name>
        <dbReference type="ChEBI" id="CHEBI:57692"/>
    </ligand>
</feature>
<dbReference type="OrthoDB" id="9773461at2"/>
<evidence type="ECO:0000256" key="9">
    <source>
        <dbReference type="PIRSR" id="PIRSR000196-2"/>
    </source>
</evidence>
<dbReference type="InterPro" id="IPR015659">
    <property type="entry name" value="Proline_oxidase"/>
</dbReference>
<comment type="catalytic activity">
    <reaction evidence="8">
        <text>L-proline + a quinone = (S)-1-pyrroline-5-carboxylate + a quinol + H(+)</text>
        <dbReference type="Rhea" id="RHEA:23784"/>
        <dbReference type="ChEBI" id="CHEBI:15378"/>
        <dbReference type="ChEBI" id="CHEBI:17388"/>
        <dbReference type="ChEBI" id="CHEBI:24646"/>
        <dbReference type="ChEBI" id="CHEBI:60039"/>
        <dbReference type="ChEBI" id="CHEBI:132124"/>
        <dbReference type="EC" id="1.5.5.2"/>
    </reaction>
</comment>
<accession>A0A4R2NQQ1</accession>
<dbReference type="PIRSF" id="PIRSF000196">
    <property type="entry name" value="Pro_dehydrog"/>
    <property type="match status" value="1"/>
</dbReference>
<dbReference type="EMBL" id="SLXK01000029">
    <property type="protein sequence ID" value="TCP23724.1"/>
    <property type="molecule type" value="Genomic_DNA"/>
</dbReference>
<organism evidence="11 12">
    <name type="scientific">Scopulibacillus darangshiensis</name>
    <dbReference type="NCBI Taxonomy" id="442528"/>
    <lineage>
        <taxon>Bacteria</taxon>
        <taxon>Bacillati</taxon>
        <taxon>Bacillota</taxon>
        <taxon>Bacilli</taxon>
        <taxon>Bacillales</taxon>
        <taxon>Sporolactobacillaceae</taxon>
        <taxon>Scopulibacillus</taxon>
    </lineage>
</organism>
<gene>
    <name evidence="11" type="ORF">EV207_1291</name>
</gene>
<dbReference type="Proteomes" id="UP000295416">
    <property type="component" value="Unassembled WGS sequence"/>
</dbReference>
<dbReference type="Pfam" id="PF01619">
    <property type="entry name" value="Pro_dh"/>
    <property type="match status" value="1"/>
</dbReference>
<sequence length="317" mass="35776">MGVEEQKAADALKAIARDQGIKSYIQQSPDLYPLFQKAAKRFVTGETREEGISAAESLRSKGYRVSLEYIGENTSEEAECIKAKNEFVRLMKDVGSRNLHATISFDLSHIGLFISEAFAQDQLEELAEEAKAYHLTLMISMEESAKTDSILSVFKRTAVKYSNIGITLQAHLKRTANDLEELLHYPGTIRIVKGAYQEPEDISMSRSGELNKHYLDLAKICQEANHPVSIATHDESLIKELLKGNQLAKTEFEMLYGVRPDMAKELKDRGCKTKIYLTYGEEWYLYLCHRLAEYPPNIYTAISDIVNLEAGDDSALY</sequence>
<dbReference type="PANTHER" id="PTHR13914:SF0">
    <property type="entry name" value="PROLINE DEHYDROGENASE 1, MITOCHONDRIAL"/>
    <property type="match status" value="1"/>
</dbReference>
<evidence type="ECO:0000256" key="1">
    <source>
        <dbReference type="ARBA" id="ARBA00004739"/>
    </source>
</evidence>
<evidence type="ECO:0000256" key="2">
    <source>
        <dbReference type="ARBA" id="ARBA00012695"/>
    </source>
</evidence>
<feature type="binding site" evidence="9">
    <location>
        <begin position="193"/>
        <end position="195"/>
    </location>
    <ligand>
        <name>FAD</name>
        <dbReference type="ChEBI" id="CHEBI:57692"/>
    </ligand>
</feature>
<keyword evidence="5 9" id="KW-0274">FAD</keyword>
<evidence type="ECO:0000313" key="12">
    <source>
        <dbReference type="Proteomes" id="UP000295416"/>
    </source>
</evidence>
<comment type="pathway">
    <text evidence="1">Amino-acid degradation; L-proline degradation into L-glutamate; L-glutamate from L-proline: step 1/2.</text>
</comment>